<dbReference type="OrthoDB" id="43560at2157"/>
<evidence type="ECO:0000313" key="4">
    <source>
        <dbReference type="Proteomes" id="UP000322983"/>
    </source>
</evidence>
<dbReference type="Proteomes" id="UP000322983">
    <property type="component" value="Chromosome"/>
</dbReference>
<evidence type="ECO:0000313" key="5">
    <source>
        <dbReference type="Proteomes" id="UP000325030"/>
    </source>
</evidence>
<dbReference type="EMBL" id="AP018930">
    <property type="protein sequence ID" value="BBG27707.1"/>
    <property type="molecule type" value="Genomic_DNA"/>
</dbReference>
<reference evidence="5" key="1">
    <citation type="submission" date="2018-09" db="EMBL/GenBank/DDBJ databases">
        <title>Complete Genome Sequencing of Sulfolobus sp. JCM 16834.</title>
        <authorList>
            <person name="Kato S."/>
            <person name="Itoh T."/>
            <person name="Ohkuma M."/>
        </authorList>
    </citation>
    <scope>NUCLEOTIDE SEQUENCE [LARGE SCALE GENOMIC DNA]</scope>
    <source>
        <strain evidence="5">IC-007</strain>
    </source>
</reference>
<name>A0A510E5J0_9CREN</name>
<organism evidence="3 5">
    <name type="scientific">Sulfuracidifex tepidarius</name>
    <dbReference type="NCBI Taxonomy" id="1294262"/>
    <lineage>
        <taxon>Archaea</taxon>
        <taxon>Thermoproteota</taxon>
        <taxon>Thermoprotei</taxon>
        <taxon>Sulfolobales</taxon>
        <taxon>Sulfolobaceae</taxon>
        <taxon>Sulfuracidifex</taxon>
    </lineage>
</organism>
<dbReference type="GeneID" id="41718573"/>
<keyword evidence="4" id="KW-1185">Reference proteome</keyword>
<accession>A0A510E5J0</accession>
<keyword evidence="1" id="KW-0812">Transmembrane</keyword>
<gene>
    <name evidence="2" type="ORF">IC006_2257</name>
    <name evidence="3" type="ORF">IC007_2261</name>
</gene>
<evidence type="ECO:0000256" key="1">
    <source>
        <dbReference type="SAM" id="Phobius"/>
    </source>
</evidence>
<feature type="transmembrane region" description="Helical" evidence="1">
    <location>
        <begin position="17"/>
        <end position="37"/>
    </location>
</feature>
<dbReference type="RefSeq" id="WP_149528730.1">
    <property type="nucleotide sequence ID" value="NZ_AP018929.1"/>
</dbReference>
<keyword evidence="1" id="KW-1133">Transmembrane helix</keyword>
<protein>
    <submittedName>
        <fullName evidence="3">Uncharacterized protein</fullName>
    </submittedName>
</protein>
<proteinExistence type="predicted"/>
<feature type="transmembrane region" description="Helical" evidence="1">
    <location>
        <begin position="134"/>
        <end position="154"/>
    </location>
</feature>
<evidence type="ECO:0000313" key="2">
    <source>
        <dbReference type="EMBL" id="BBG24923.1"/>
    </source>
</evidence>
<evidence type="ECO:0000313" key="3">
    <source>
        <dbReference type="EMBL" id="BBG27707.1"/>
    </source>
</evidence>
<feature type="transmembrane region" description="Helical" evidence="1">
    <location>
        <begin position="49"/>
        <end position="70"/>
    </location>
</feature>
<dbReference type="EMBL" id="AP018929">
    <property type="protein sequence ID" value="BBG24923.1"/>
    <property type="molecule type" value="Genomic_DNA"/>
</dbReference>
<dbReference type="AlphaFoldDB" id="A0A510E5J0"/>
<feature type="transmembrane region" description="Helical" evidence="1">
    <location>
        <begin position="240"/>
        <end position="260"/>
    </location>
</feature>
<keyword evidence="1" id="KW-0472">Membrane</keyword>
<reference evidence="3 4" key="2">
    <citation type="journal article" date="2020" name="Int. J. Syst. Evol. Microbiol.">
        <title>Sulfuracidifex tepidarius gen. nov., sp. nov. and transfer of Sulfolobus metallicus Huber and Stetter 1992 to the genus Sulfuracidifex as Sulfuracidifex metallicus comb. nov.</title>
        <authorList>
            <person name="Itoh T."/>
            <person name="Miura T."/>
            <person name="Sakai H.D."/>
            <person name="Kato S."/>
            <person name="Ohkuma M."/>
            <person name="Takashina T."/>
        </authorList>
    </citation>
    <scope>NUCLEOTIDE SEQUENCE</scope>
    <source>
        <strain evidence="2 4">IC-006</strain>
        <strain evidence="3">IC-007</strain>
    </source>
</reference>
<feature type="transmembrane region" description="Helical" evidence="1">
    <location>
        <begin position="197"/>
        <end position="220"/>
    </location>
</feature>
<dbReference type="KEGG" id="step:IC006_2257"/>
<accession>A0A510DXH7</accession>
<dbReference type="Gene3D" id="1.10.1760.20">
    <property type="match status" value="1"/>
</dbReference>
<sequence>MAGFNGIEGDLNVPGEIPIWIAVLYFVIVGAIYAAAIAMKRVNFNTLDLVYIGIGGALSVVLEFYVGPIFSRVVPKVPGLDISFALRLFMVTIFAAIIRKPGSAAAMLAIFDLLGDQFHYGYSGEPVYLIYESLTYGFFIDFVTFISGNHLFGIGMKKMSAARMLFAGFFPASRASTQTQTQIVNEEEEEAKKDVSWVPLVIAQSVLIGVLVSTADPIFYDGFFGPLVSGAVVNWASITFKFLTYIPWNIIAVFLAGIVARRIAKVLG</sequence>
<dbReference type="Proteomes" id="UP000325030">
    <property type="component" value="Chromosome"/>
</dbReference>
<dbReference type="STRING" id="1294262.GCA_001316085_02197"/>